<keyword evidence="1" id="KW-0175">Coiled coil</keyword>
<protein>
    <submittedName>
        <fullName evidence="4">G5405 protein</fullName>
    </submittedName>
</protein>
<dbReference type="Proteomes" id="UP001497392">
    <property type="component" value="Unassembled WGS sequence"/>
</dbReference>
<dbReference type="InterPro" id="IPR039128">
    <property type="entry name" value="TRIP4-like"/>
</dbReference>
<accession>A0ABP1FVI5</accession>
<feature type="domain" description="Activating signal cointegrator 1 third" evidence="3">
    <location>
        <begin position="240"/>
        <end position="292"/>
    </location>
</feature>
<feature type="region of interest" description="Disordered" evidence="2">
    <location>
        <begin position="356"/>
        <end position="403"/>
    </location>
</feature>
<dbReference type="Pfam" id="PF23134">
    <property type="entry name" value="TRIP4_3rd"/>
    <property type="match status" value="1"/>
</dbReference>
<organism evidence="4 5">
    <name type="scientific">Coccomyxa viridis</name>
    <dbReference type="NCBI Taxonomy" id="1274662"/>
    <lineage>
        <taxon>Eukaryota</taxon>
        <taxon>Viridiplantae</taxon>
        <taxon>Chlorophyta</taxon>
        <taxon>core chlorophytes</taxon>
        <taxon>Trebouxiophyceae</taxon>
        <taxon>Trebouxiophyceae incertae sedis</taxon>
        <taxon>Coccomyxaceae</taxon>
        <taxon>Coccomyxa</taxon>
    </lineage>
</organism>
<reference evidence="4 5" key="1">
    <citation type="submission" date="2024-06" db="EMBL/GenBank/DDBJ databases">
        <authorList>
            <person name="Kraege A."/>
            <person name="Thomma B."/>
        </authorList>
    </citation>
    <scope>NUCLEOTIDE SEQUENCE [LARGE SCALE GENOMIC DNA]</scope>
</reference>
<evidence type="ECO:0000256" key="2">
    <source>
        <dbReference type="SAM" id="MobiDB-lite"/>
    </source>
</evidence>
<keyword evidence="5" id="KW-1185">Reference proteome</keyword>
<evidence type="ECO:0000313" key="4">
    <source>
        <dbReference type="EMBL" id="CAL5222964.1"/>
    </source>
</evidence>
<proteinExistence type="predicted"/>
<evidence type="ECO:0000313" key="5">
    <source>
        <dbReference type="Proteomes" id="UP001497392"/>
    </source>
</evidence>
<name>A0ABP1FVI5_9CHLO</name>
<feature type="compositionally biased region" description="Basic and acidic residues" evidence="2">
    <location>
        <begin position="182"/>
        <end position="191"/>
    </location>
</feature>
<feature type="region of interest" description="Disordered" evidence="2">
    <location>
        <begin position="175"/>
        <end position="212"/>
    </location>
</feature>
<feature type="compositionally biased region" description="Low complexity" evidence="2">
    <location>
        <begin position="300"/>
        <end position="318"/>
    </location>
</feature>
<dbReference type="PANTHER" id="PTHR12963:SF4">
    <property type="entry name" value="ACTIVATING SIGNAL COINTEGRATOR 1"/>
    <property type="match status" value="1"/>
</dbReference>
<feature type="region of interest" description="Disordered" evidence="2">
    <location>
        <begin position="296"/>
        <end position="335"/>
    </location>
</feature>
<dbReference type="InterPro" id="IPR056993">
    <property type="entry name" value="TRIP4_3rd_dom"/>
</dbReference>
<comment type="caution">
    <text evidence="4">The sequence shown here is derived from an EMBL/GenBank/DDBJ whole genome shotgun (WGS) entry which is preliminary data.</text>
</comment>
<dbReference type="PANTHER" id="PTHR12963">
    <property type="entry name" value="THYROID RECEPTOR INTERACTING PROTEIN RELATED"/>
    <property type="match status" value="1"/>
</dbReference>
<feature type="compositionally biased region" description="Low complexity" evidence="2">
    <location>
        <begin position="192"/>
        <end position="212"/>
    </location>
</feature>
<sequence length="403" mass="41939">MKGDIDWLRKTLAQALGWDEQLTEGVAEAIAAAGSRQEVDELAQDYLGGGDKVQSIIKQFLGEGKGAPASTSKAGAGKASAKGYVELHGGSTRQGTASSRPAGSMTIIHKADKRKGAAPARAAAPEMDRMVANCLCCGKIYDCRESSSNDVKMCVETGGVCTFCGAKVSLSKSGASEVRSSAAERLRERRAGGNAASSSGPQPSSSAESDSTAIAEAKAFKDRLVDFDRNAAKRTNVIDDQSDFFEIDSNAWLSDEERKQLKAQEKAMQEAEEARKRTVRVTIDLLGRQVIMADDKEAGASSQENSQLAASAAAATAAEIPQGGGTSVRAASAAAGLASTDNSFPAVRIQANPFLKTPAPVFMPPAAGSKDANTGSKASAAGKRRSANTGRLQHDDPFSLESS</sequence>
<feature type="coiled-coil region" evidence="1">
    <location>
        <begin position="254"/>
        <end position="281"/>
    </location>
</feature>
<evidence type="ECO:0000256" key="1">
    <source>
        <dbReference type="SAM" id="Coils"/>
    </source>
</evidence>
<dbReference type="EMBL" id="CAXHTA020000007">
    <property type="protein sequence ID" value="CAL5222964.1"/>
    <property type="molecule type" value="Genomic_DNA"/>
</dbReference>
<gene>
    <name evidence="4" type="primary">g5405</name>
    <name evidence="4" type="ORF">VP750_LOCUS4623</name>
</gene>
<evidence type="ECO:0000259" key="3">
    <source>
        <dbReference type="Pfam" id="PF23134"/>
    </source>
</evidence>